<dbReference type="GO" id="GO:0016020">
    <property type="term" value="C:membrane"/>
    <property type="evidence" value="ECO:0007669"/>
    <property type="project" value="UniProtKB-SubCell"/>
</dbReference>
<feature type="active site" description="Nucleophile" evidence="7">
    <location>
        <position position="386"/>
    </location>
</feature>
<evidence type="ECO:0000256" key="3">
    <source>
        <dbReference type="ARBA" id="ARBA00022670"/>
    </source>
</evidence>
<organism evidence="10 11">
    <name type="scientific">Candidatus Gallipaludibacter merdavium</name>
    <dbReference type="NCBI Taxonomy" id="2840839"/>
    <lineage>
        <taxon>Bacteria</taxon>
        <taxon>Pseudomonadati</taxon>
        <taxon>Bacteroidota</taxon>
        <taxon>Bacteroidia</taxon>
        <taxon>Bacteroidales</taxon>
        <taxon>Candidatus Gallipaludibacter</taxon>
    </lineage>
</organism>
<feature type="active site" description="Proton donor/acceptor" evidence="7">
    <location>
        <position position="197"/>
    </location>
</feature>
<comment type="similarity">
    <text evidence="2">Belongs to the peptidase S49 family.</text>
</comment>
<dbReference type="InterPro" id="IPR002142">
    <property type="entry name" value="Peptidase_S49"/>
</dbReference>
<evidence type="ECO:0000256" key="8">
    <source>
        <dbReference type="SAM" id="Phobius"/>
    </source>
</evidence>
<feature type="domain" description="Peptidase S49" evidence="9">
    <location>
        <begin position="129"/>
        <end position="283"/>
    </location>
</feature>
<dbReference type="CDD" id="cd07018">
    <property type="entry name" value="S49_SppA_67K_type"/>
    <property type="match status" value="1"/>
</dbReference>
<dbReference type="InterPro" id="IPR004635">
    <property type="entry name" value="Pept_S49_SppA"/>
</dbReference>
<keyword evidence="8" id="KW-1133">Transmembrane helix</keyword>
<dbReference type="InterPro" id="IPR047272">
    <property type="entry name" value="S49_SppA_C"/>
</dbReference>
<dbReference type="InterPro" id="IPR004634">
    <property type="entry name" value="Pept_S49_pIV"/>
</dbReference>
<evidence type="ECO:0000256" key="4">
    <source>
        <dbReference type="ARBA" id="ARBA00022801"/>
    </source>
</evidence>
<dbReference type="PANTHER" id="PTHR33209">
    <property type="entry name" value="PROTEASE 4"/>
    <property type="match status" value="1"/>
</dbReference>
<dbReference type="PIRSF" id="PIRSF001217">
    <property type="entry name" value="Protease_4_SppA"/>
    <property type="match status" value="1"/>
</dbReference>
<dbReference type="AlphaFoldDB" id="A0A9D9HR43"/>
<evidence type="ECO:0000256" key="2">
    <source>
        <dbReference type="ARBA" id="ARBA00008683"/>
    </source>
</evidence>
<keyword evidence="3" id="KW-0645">Protease</keyword>
<dbReference type="InterPro" id="IPR047217">
    <property type="entry name" value="S49_SppA_67K_type_N"/>
</dbReference>
<name>A0A9D9HR43_9BACT</name>
<sequence length="588" mass="64746">MKQFLKYTLATFVGLMLFSFIGIFILFGIMGSLVAMSTSTPPTTLKANSVYVIELNGTLMERSEDDAFMAVIYQAANQPANKTMGLDDLLENIDKAKKDDNIKGIYLKGGALGASYASIQELRNALLDFKESGKFIVAYADSYAQSNYYLATVADKLYLNKHGMLGWNGLYSQHIFYKNFLEKIGVEMQIVKVGTFKSAVEPYILTEMSEANRLQMTEMVNGLWNGIVSDVATARNISVDNLQKYADMAMTYQPEETYAEYGLVDSLLYETDMESLIAQMAGVDKVEFVDHASMTAVPVVPNAKADKVAVIYAVGAIYDSGNDGIVADDMVETIMDVAKDKSVKSVVLRVNSPGGSAYASEQIWHALSLLKKEKPLIVSMGDYAASGGYYISCVADEIVAQPSTLTGSIGIYGMIPNVSKVANKLGFNFDGVQTNRLSDMETNMLFEGMDTEERALMQGYVNRGYELFVQRCADGRQMTTDAIKAIAEGRVWLGSLAKEKGLVDRLGGLDDAVAVAVEKAGLSEYRVVSYPEKKDFMTRLLEEMSMSAAIDHYMEQSMGEEYTMLQQIKAIAEKPSLQAIMPVYFTIK</sequence>
<evidence type="ECO:0000256" key="7">
    <source>
        <dbReference type="PIRSR" id="PIRSR001217-1"/>
    </source>
</evidence>
<reference evidence="10" key="2">
    <citation type="journal article" date="2021" name="PeerJ">
        <title>Extensive microbial diversity within the chicken gut microbiome revealed by metagenomics and culture.</title>
        <authorList>
            <person name="Gilroy R."/>
            <person name="Ravi A."/>
            <person name="Getino M."/>
            <person name="Pursley I."/>
            <person name="Horton D.L."/>
            <person name="Alikhan N.F."/>
            <person name="Baker D."/>
            <person name="Gharbi K."/>
            <person name="Hall N."/>
            <person name="Watson M."/>
            <person name="Adriaenssens E.M."/>
            <person name="Foster-Nyarko E."/>
            <person name="Jarju S."/>
            <person name="Secka A."/>
            <person name="Antonio M."/>
            <person name="Oren A."/>
            <person name="Chaudhuri R.R."/>
            <person name="La Ragione R."/>
            <person name="Hildebrand F."/>
            <person name="Pallen M.J."/>
        </authorList>
    </citation>
    <scope>NUCLEOTIDE SEQUENCE</scope>
    <source>
        <strain evidence="10">G3-3990</strain>
    </source>
</reference>
<evidence type="ECO:0000259" key="9">
    <source>
        <dbReference type="Pfam" id="PF01343"/>
    </source>
</evidence>
<evidence type="ECO:0000313" key="10">
    <source>
        <dbReference type="EMBL" id="MBO8458759.1"/>
    </source>
</evidence>
<dbReference type="Pfam" id="PF01343">
    <property type="entry name" value="Peptidase_S49"/>
    <property type="match status" value="2"/>
</dbReference>
<dbReference type="Gene3D" id="3.90.226.10">
    <property type="entry name" value="2-enoyl-CoA Hydratase, Chain A, domain 1"/>
    <property type="match status" value="3"/>
</dbReference>
<dbReference type="GO" id="GO:0008236">
    <property type="term" value="F:serine-type peptidase activity"/>
    <property type="evidence" value="ECO:0007669"/>
    <property type="project" value="UniProtKB-KW"/>
</dbReference>
<comment type="subcellular location">
    <subcellularLocation>
        <location evidence="1">Membrane</location>
    </subcellularLocation>
</comment>
<evidence type="ECO:0000313" key="11">
    <source>
        <dbReference type="Proteomes" id="UP000823641"/>
    </source>
</evidence>
<keyword evidence="4" id="KW-0378">Hydrolase</keyword>
<keyword evidence="5" id="KW-0720">Serine protease</keyword>
<protein>
    <submittedName>
        <fullName evidence="10">Signal peptide peptidase SppA</fullName>
    </submittedName>
</protein>
<dbReference type="NCBIfam" id="TIGR00705">
    <property type="entry name" value="SppA_67K"/>
    <property type="match status" value="1"/>
</dbReference>
<dbReference type="SUPFAM" id="SSF52096">
    <property type="entry name" value="ClpP/crotonase"/>
    <property type="match status" value="2"/>
</dbReference>
<evidence type="ECO:0000256" key="1">
    <source>
        <dbReference type="ARBA" id="ARBA00004370"/>
    </source>
</evidence>
<accession>A0A9D9HR43</accession>
<dbReference type="GO" id="GO:0006465">
    <property type="term" value="P:signal peptide processing"/>
    <property type="evidence" value="ECO:0007669"/>
    <property type="project" value="InterPro"/>
</dbReference>
<keyword evidence="8" id="KW-0812">Transmembrane</keyword>
<dbReference type="Proteomes" id="UP000823641">
    <property type="component" value="Unassembled WGS sequence"/>
</dbReference>
<dbReference type="NCBIfam" id="TIGR00706">
    <property type="entry name" value="SppA_dom"/>
    <property type="match status" value="1"/>
</dbReference>
<dbReference type="EMBL" id="JADIMG010000003">
    <property type="protein sequence ID" value="MBO8458759.1"/>
    <property type="molecule type" value="Genomic_DNA"/>
</dbReference>
<reference evidence="10" key="1">
    <citation type="submission" date="2020-10" db="EMBL/GenBank/DDBJ databases">
        <authorList>
            <person name="Gilroy R."/>
        </authorList>
    </citation>
    <scope>NUCLEOTIDE SEQUENCE</scope>
    <source>
        <strain evidence="10">G3-3990</strain>
    </source>
</reference>
<keyword evidence="6 8" id="KW-0472">Membrane</keyword>
<feature type="transmembrane region" description="Helical" evidence="8">
    <location>
        <begin position="12"/>
        <end position="36"/>
    </location>
</feature>
<dbReference type="CDD" id="cd07023">
    <property type="entry name" value="S49_Sppa_N_C"/>
    <property type="match status" value="1"/>
</dbReference>
<proteinExistence type="inferred from homology"/>
<dbReference type="PANTHER" id="PTHR33209:SF1">
    <property type="entry name" value="PEPTIDASE S49 DOMAIN-CONTAINING PROTEIN"/>
    <property type="match status" value="1"/>
</dbReference>
<dbReference type="Gene3D" id="6.20.330.10">
    <property type="match status" value="1"/>
</dbReference>
<evidence type="ECO:0000256" key="6">
    <source>
        <dbReference type="ARBA" id="ARBA00023136"/>
    </source>
</evidence>
<feature type="domain" description="Peptidase S49" evidence="9">
    <location>
        <begin position="370"/>
        <end position="522"/>
    </location>
</feature>
<comment type="caution">
    <text evidence="10">The sequence shown here is derived from an EMBL/GenBank/DDBJ whole genome shotgun (WGS) entry which is preliminary data.</text>
</comment>
<evidence type="ECO:0000256" key="5">
    <source>
        <dbReference type="ARBA" id="ARBA00022825"/>
    </source>
</evidence>
<gene>
    <name evidence="10" type="primary">sppA</name>
    <name evidence="10" type="ORF">IAA73_00275</name>
</gene>
<dbReference type="InterPro" id="IPR029045">
    <property type="entry name" value="ClpP/crotonase-like_dom_sf"/>
</dbReference>